<evidence type="ECO:0000313" key="2">
    <source>
        <dbReference type="Proteomes" id="UP000035800"/>
    </source>
</evidence>
<reference evidence="1 2" key="2">
    <citation type="journal article" date="2014" name="Emerg. Microbes Infect.">
        <title>Potential impact on kidney infection: a whole-genome analysis of Leptospira santarosai serovar Shermani.</title>
        <authorList>
            <person name="Chou L.F."/>
            <person name="Chen T.W."/>
            <person name="Ko Y.C."/>
            <person name="Pan M.J."/>
            <person name="Tian Y.C."/>
            <person name="Chiu C.H."/>
            <person name="Tang P."/>
            <person name="Hung C.C."/>
            <person name="Yang C.W."/>
        </authorList>
    </citation>
    <scope>NUCLEOTIDE SEQUENCE</scope>
    <source>
        <strain evidence="1 2">LT 821</strain>
    </source>
</reference>
<sequence length="35" mass="3955">MKTGGYIGVYVFKNCEIENQKKLNNTSKTTFHSSS</sequence>
<name>A0A097ESF2_9LEPT</name>
<gene>
    <name evidence="1" type="ORF">LSS_21360</name>
</gene>
<dbReference type="Proteomes" id="UP000035800">
    <property type="component" value="Chromosome I"/>
</dbReference>
<reference evidence="1 2" key="1">
    <citation type="journal article" date="2012" name="Gene">
        <title>Sequence of Leptospira santarosai serovar Shermani genome and prediction of virulence-associated genes.</title>
        <authorList>
            <person name="Chou L.F."/>
            <person name="Chen Y.T."/>
            <person name="Lu C.W."/>
            <person name="Ko Y.C."/>
            <person name="Tang C.Y."/>
            <person name="Pan M.J."/>
            <person name="Tian Y.C."/>
            <person name="Chiu C.H."/>
            <person name="Hung C.C."/>
            <person name="Yang C.W."/>
        </authorList>
    </citation>
    <scope>NUCLEOTIDE SEQUENCE [LARGE SCALE GENOMIC DNA]</scope>
    <source>
        <strain evidence="1">LT 821</strain>
    </source>
</reference>
<dbReference type="STRING" id="758847.LSS_21360"/>
<organism evidence="1 2">
    <name type="scientific">Leptospira santarosai serovar Shermani str. LT 821</name>
    <dbReference type="NCBI Taxonomy" id="758847"/>
    <lineage>
        <taxon>Bacteria</taxon>
        <taxon>Pseudomonadati</taxon>
        <taxon>Spirochaetota</taxon>
        <taxon>Spirochaetia</taxon>
        <taxon>Leptospirales</taxon>
        <taxon>Leptospiraceae</taxon>
        <taxon>Leptospira</taxon>
    </lineage>
</organism>
<dbReference type="EMBL" id="CP006694">
    <property type="protein sequence ID" value="AIT10867.1"/>
    <property type="molecule type" value="Genomic_DNA"/>
</dbReference>
<accession>A0A097ESF2</accession>
<dbReference type="KEGG" id="lst:LSS_21360"/>
<proteinExistence type="predicted"/>
<dbReference type="AlphaFoldDB" id="A0A097ESF2"/>
<protein>
    <submittedName>
        <fullName evidence="1">Uncharacterized protein</fullName>
    </submittedName>
</protein>
<evidence type="ECO:0000313" key="1">
    <source>
        <dbReference type="EMBL" id="AIT10867.1"/>
    </source>
</evidence>